<keyword evidence="4" id="KW-1185">Reference proteome</keyword>
<dbReference type="InterPro" id="IPR005162">
    <property type="entry name" value="Retrotrans_gag_dom"/>
</dbReference>
<evidence type="ECO:0000313" key="4">
    <source>
        <dbReference type="Proteomes" id="UP000257109"/>
    </source>
</evidence>
<dbReference type="Pfam" id="PF03732">
    <property type="entry name" value="Retrotrans_gag"/>
    <property type="match status" value="1"/>
</dbReference>
<comment type="caution">
    <text evidence="3">The sequence shown here is derived from an EMBL/GenBank/DDBJ whole genome shotgun (WGS) entry which is preliminary data.</text>
</comment>
<feature type="domain" description="Retrotransposon gag" evidence="2">
    <location>
        <begin position="121"/>
        <end position="197"/>
    </location>
</feature>
<feature type="region of interest" description="Disordered" evidence="1">
    <location>
        <begin position="221"/>
        <end position="245"/>
    </location>
</feature>
<evidence type="ECO:0000313" key="3">
    <source>
        <dbReference type="EMBL" id="RDY11264.1"/>
    </source>
</evidence>
<dbReference type="PANTHER" id="PTHR35046:SF9">
    <property type="entry name" value="RNA-DIRECTED DNA POLYMERASE"/>
    <property type="match status" value="1"/>
</dbReference>
<accession>A0A371I8J7</accession>
<feature type="non-terminal residue" evidence="3">
    <location>
        <position position="1"/>
    </location>
</feature>
<protein>
    <recommendedName>
        <fullName evidence="2">Retrotransposon gag domain-containing protein</fullName>
    </recommendedName>
</protein>
<dbReference type="AlphaFoldDB" id="A0A371I8J7"/>
<sequence length="245" mass="29486">MSSWMIYNLYPSIGVTSRYNDEEEEDYGSASKLVSKVFNMFNNLLYEYEEKEYSNGRYNENERRRRGKPRRDNYLGNIKMTILAFQGQNDPEVYLEWERKVEHLFDHHKYLEEKQFVINRRRNGEMPIRTWEDMKSVMRRRFVSNHYHRDLRRKLQCLTQSSLSVQDYYEEMKIAMTIANVKEDREVTMTRFIGGLKNEITDMSKSFSKFASSSSFSWRSNWKNNTTTTNPKKDVITKYSNTPPK</sequence>
<reference evidence="3" key="1">
    <citation type="submission" date="2018-05" db="EMBL/GenBank/DDBJ databases">
        <title>Draft genome of Mucuna pruriens seed.</title>
        <authorList>
            <person name="Nnadi N.E."/>
            <person name="Vos R."/>
            <person name="Hasami M.H."/>
            <person name="Devisetty U.K."/>
            <person name="Aguiy J.C."/>
        </authorList>
    </citation>
    <scope>NUCLEOTIDE SEQUENCE [LARGE SCALE GENOMIC DNA]</scope>
    <source>
        <strain evidence="3">JCA_2017</strain>
    </source>
</reference>
<evidence type="ECO:0000259" key="2">
    <source>
        <dbReference type="Pfam" id="PF03732"/>
    </source>
</evidence>
<evidence type="ECO:0000256" key="1">
    <source>
        <dbReference type="SAM" id="MobiDB-lite"/>
    </source>
</evidence>
<name>A0A371I8J7_MUCPR</name>
<gene>
    <name evidence="3" type="ORF">CR513_04100</name>
</gene>
<organism evidence="3 4">
    <name type="scientific">Mucuna pruriens</name>
    <name type="common">Velvet bean</name>
    <name type="synonym">Dolichos pruriens</name>
    <dbReference type="NCBI Taxonomy" id="157652"/>
    <lineage>
        <taxon>Eukaryota</taxon>
        <taxon>Viridiplantae</taxon>
        <taxon>Streptophyta</taxon>
        <taxon>Embryophyta</taxon>
        <taxon>Tracheophyta</taxon>
        <taxon>Spermatophyta</taxon>
        <taxon>Magnoliopsida</taxon>
        <taxon>eudicotyledons</taxon>
        <taxon>Gunneridae</taxon>
        <taxon>Pentapetalae</taxon>
        <taxon>rosids</taxon>
        <taxon>fabids</taxon>
        <taxon>Fabales</taxon>
        <taxon>Fabaceae</taxon>
        <taxon>Papilionoideae</taxon>
        <taxon>50 kb inversion clade</taxon>
        <taxon>NPAAA clade</taxon>
        <taxon>indigoferoid/millettioid clade</taxon>
        <taxon>Phaseoleae</taxon>
        <taxon>Mucuna</taxon>
    </lineage>
</organism>
<proteinExistence type="predicted"/>
<dbReference type="Proteomes" id="UP000257109">
    <property type="component" value="Unassembled WGS sequence"/>
</dbReference>
<feature type="compositionally biased region" description="Low complexity" evidence="1">
    <location>
        <begin position="221"/>
        <end position="230"/>
    </location>
</feature>
<dbReference type="EMBL" id="QJKJ01000674">
    <property type="protein sequence ID" value="RDY11264.1"/>
    <property type="molecule type" value="Genomic_DNA"/>
</dbReference>
<dbReference type="OrthoDB" id="1731207at2759"/>
<dbReference type="PANTHER" id="PTHR35046">
    <property type="entry name" value="ZINC KNUCKLE (CCHC-TYPE) FAMILY PROTEIN"/>
    <property type="match status" value="1"/>
</dbReference>